<dbReference type="CDD" id="cd16321">
    <property type="entry name" value="MraZ_C"/>
    <property type="match status" value="1"/>
</dbReference>
<accession>A0A398D9V2</accession>
<dbReference type="CDD" id="cd16320">
    <property type="entry name" value="MraZ_N"/>
    <property type="match status" value="1"/>
</dbReference>
<evidence type="ECO:0000256" key="3">
    <source>
        <dbReference type="ARBA" id="ARBA00022737"/>
    </source>
</evidence>
<dbReference type="AlphaFoldDB" id="A0A398D9V2"/>
<keyword evidence="6 7" id="KW-0804">Transcription</keyword>
<name>A0A398D9V2_9BACT</name>
<dbReference type="HAMAP" id="MF_01008">
    <property type="entry name" value="MraZ"/>
    <property type="match status" value="1"/>
</dbReference>
<evidence type="ECO:0000256" key="1">
    <source>
        <dbReference type="ARBA" id="ARBA00013860"/>
    </source>
</evidence>
<feature type="domain" description="SpoVT-AbrB" evidence="8">
    <location>
        <begin position="114"/>
        <end position="157"/>
    </location>
</feature>
<proteinExistence type="inferred from homology"/>
<keyword evidence="10" id="KW-1185">Reference proteome</keyword>
<comment type="subcellular location">
    <subcellularLocation>
        <location evidence="7">Cytoplasm</location>
        <location evidence="7">Nucleoid</location>
    </subcellularLocation>
</comment>
<sequence length="179" mass="20824">MYSWRRNDSLGLVLDVLVRIVVKSGKLWYTYAMNKENCFIGEYRYSVDDKGRTMFPAHYRCDTGSPYVLTKGMDRCLYLFDDRVWTSITERFYGDLIPVSSDNRAFVRILFSGAATVELDKIGRISIPQHLREYASLDKEVVFAGALTHLEIWDVHIWDTYRSKAEKVFEQNIGALQAR</sequence>
<dbReference type="GO" id="GO:0009295">
    <property type="term" value="C:nucleoid"/>
    <property type="evidence" value="ECO:0007669"/>
    <property type="project" value="UniProtKB-SubCell"/>
</dbReference>
<dbReference type="EMBL" id="QXIT01000085">
    <property type="protein sequence ID" value="RIE08071.1"/>
    <property type="molecule type" value="Genomic_DNA"/>
</dbReference>
<dbReference type="InterPro" id="IPR035642">
    <property type="entry name" value="MraZ_N"/>
</dbReference>
<evidence type="ECO:0000256" key="7">
    <source>
        <dbReference type="HAMAP-Rule" id="MF_01008"/>
    </source>
</evidence>
<dbReference type="Gene3D" id="3.40.1550.20">
    <property type="entry name" value="Transcriptional regulator MraZ domain"/>
    <property type="match status" value="1"/>
</dbReference>
<organism evidence="9 10">
    <name type="scientific">Candidatus Cryosericum odellii</name>
    <dbReference type="NCBI Taxonomy" id="2290917"/>
    <lineage>
        <taxon>Bacteria</taxon>
        <taxon>Pseudomonadati</taxon>
        <taxon>Caldisericota/Cryosericota group</taxon>
        <taxon>Candidatus Cryosericota</taxon>
        <taxon>Candidatus Cryosericia</taxon>
        <taxon>Candidatus Cryosericales</taxon>
        <taxon>Candidatus Cryosericaceae</taxon>
        <taxon>Candidatus Cryosericum</taxon>
    </lineage>
</organism>
<dbReference type="PANTHER" id="PTHR34701:SF1">
    <property type="entry name" value="TRANSCRIPTIONAL REGULATOR MRAZ"/>
    <property type="match status" value="1"/>
</dbReference>
<keyword evidence="5 7" id="KW-0238">DNA-binding</keyword>
<feature type="domain" description="SpoVT-AbrB" evidence="8">
    <location>
        <begin position="42"/>
        <end position="84"/>
    </location>
</feature>
<dbReference type="Pfam" id="PF02381">
    <property type="entry name" value="MraZ"/>
    <property type="match status" value="2"/>
</dbReference>
<comment type="subunit">
    <text evidence="7">Forms oligomers.</text>
</comment>
<evidence type="ECO:0000256" key="5">
    <source>
        <dbReference type="ARBA" id="ARBA00023125"/>
    </source>
</evidence>
<gene>
    <name evidence="7 9" type="primary">mraZ</name>
    <name evidence="9" type="ORF">SMC6_04970</name>
</gene>
<dbReference type="InterPro" id="IPR038619">
    <property type="entry name" value="MraZ_sf"/>
</dbReference>
<evidence type="ECO:0000313" key="10">
    <source>
        <dbReference type="Proteomes" id="UP000266260"/>
    </source>
</evidence>
<dbReference type="InterPro" id="IPR035644">
    <property type="entry name" value="MraZ_C"/>
</dbReference>
<keyword evidence="2 7" id="KW-0963">Cytoplasm</keyword>
<dbReference type="PROSITE" id="PS51740">
    <property type="entry name" value="SPOVT_ABRB"/>
    <property type="match status" value="2"/>
</dbReference>
<dbReference type="SUPFAM" id="SSF89447">
    <property type="entry name" value="AbrB/MazE/MraZ-like"/>
    <property type="match status" value="1"/>
</dbReference>
<dbReference type="GO" id="GO:0000976">
    <property type="term" value="F:transcription cis-regulatory region binding"/>
    <property type="evidence" value="ECO:0007669"/>
    <property type="project" value="TreeGrafter"/>
</dbReference>
<dbReference type="InterPro" id="IPR003444">
    <property type="entry name" value="MraZ"/>
</dbReference>
<dbReference type="PANTHER" id="PTHR34701">
    <property type="entry name" value="TRANSCRIPTIONAL REGULATOR MRAZ"/>
    <property type="match status" value="1"/>
</dbReference>
<evidence type="ECO:0000259" key="8">
    <source>
        <dbReference type="PROSITE" id="PS51740"/>
    </source>
</evidence>
<comment type="similarity">
    <text evidence="7">Belongs to the MraZ family.</text>
</comment>
<keyword evidence="3" id="KW-0677">Repeat</keyword>
<keyword evidence="4 7" id="KW-0805">Transcription regulation</keyword>
<comment type="caution">
    <text evidence="9">The sequence shown here is derived from an EMBL/GenBank/DDBJ whole genome shotgun (WGS) entry which is preliminary data.</text>
</comment>
<dbReference type="Proteomes" id="UP000266260">
    <property type="component" value="Unassembled WGS sequence"/>
</dbReference>
<protein>
    <recommendedName>
        <fullName evidence="1 7">Transcriptional regulator MraZ</fullName>
    </recommendedName>
</protein>
<dbReference type="GO" id="GO:0005737">
    <property type="term" value="C:cytoplasm"/>
    <property type="evidence" value="ECO:0007669"/>
    <property type="project" value="UniProtKB-UniRule"/>
</dbReference>
<dbReference type="GO" id="GO:2000143">
    <property type="term" value="P:negative regulation of DNA-templated transcription initiation"/>
    <property type="evidence" value="ECO:0007669"/>
    <property type="project" value="TreeGrafter"/>
</dbReference>
<dbReference type="GO" id="GO:0003700">
    <property type="term" value="F:DNA-binding transcription factor activity"/>
    <property type="evidence" value="ECO:0007669"/>
    <property type="project" value="UniProtKB-UniRule"/>
</dbReference>
<dbReference type="NCBIfam" id="TIGR00242">
    <property type="entry name" value="division/cell wall cluster transcriptional repressor MraZ"/>
    <property type="match status" value="1"/>
</dbReference>
<dbReference type="InterPro" id="IPR020603">
    <property type="entry name" value="MraZ_dom"/>
</dbReference>
<evidence type="ECO:0000313" key="9">
    <source>
        <dbReference type="EMBL" id="RIE08071.1"/>
    </source>
</evidence>
<dbReference type="InterPro" id="IPR037914">
    <property type="entry name" value="SpoVT-AbrB_sf"/>
</dbReference>
<reference evidence="9 10" key="1">
    <citation type="submission" date="2018-09" db="EMBL/GenBank/DDBJ databases">
        <title>Discovery and Ecogenomic Context for Candidatus Cryosericales, a Global Caldiserica Order Active in Thawing Permafrost.</title>
        <authorList>
            <person name="Martinez M.A."/>
            <person name="Woodcroft B.J."/>
            <person name="Ignacio Espinoza J.C."/>
            <person name="Zayed A."/>
            <person name="Singleton C.M."/>
            <person name="Boyd J."/>
            <person name="Li Y.-F."/>
            <person name="Purvine S."/>
            <person name="Maughan H."/>
            <person name="Hodgkins S.B."/>
            <person name="Anderson D."/>
            <person name="Sederholm M."/>
            <person name="Temperton B."/>
            <person name="Saleska S.R."/>
            <person name="Tyson G.W."/>
            <person name="Rich V.I."/>
        </authorList>
    </citation>
    <scope>NUCLEOTIDE SEQUENCE [LARGE SCALE GENOMIC DNA]</scope>
    <source>
        <strain evidence="9 10">SMC6</strain>
    </source>
</reference>
<evidence type="ECO:0000256" key="4">
    <source>
        <dbReference type="ARBA" id="ARBA00023015"/>
    </source>
</evidence>
<dbReference type="InterPro" id="IPR007159">
    <property type="entry name" value="SpoVT-AbrB_dom"/>
</dbReference>
<evidence type="ECO:0000256" key="6">
    <source>
        <dbReference type="ARBA" id="ARBA00023163"/>
    </source>
</evidence>
<evidence type="ECO:0000256" key="2">
    <source>
        <dbReference type="ARBA" id="ARBA00022490"/>
    </source>
</evidence>